<dbReference type="RefSeq" id="WP_013138640.1">
    <property type="nucleotide sequence ID" value="NC_014168.1"/>
</dbReference>
<accession>D6Z8A7</accession>
<dbReference type="InterPro" id="IPR051785">
    <property type="entry name" value="MMCE/EMCE_epimerase"/>
</dbReference>
<evidence type="ECO:0000259" key="2">
    <source>
        <dbReference type="PROSITE" id="PS51819"/>
    </source>
</evidence>
<keyword evidence="4" id="KW-1185">Reference proteome</keyword>
<gene>
    <name evidence="3" type="ordered locus">Srot_1727</name>
</gene>
<dbReference type="PANTHER" id="PTHR43048">
    <property type="entry name" value="METHYLMALONYL-COA EPIMERASE"/>
    <property type="match status" value="1"/>
</dbReference>
<dbReference type="GO" id="GO:0046491">
    <property type="term" value="P:L-methylmalonyl-CoA metabolic process"/>
    <property type="evidence" value="ECO:0007669"/>
    <property type="project" value="TreeGrafter"/>
</dbReference>
<dbReference type="GO" id="GO:0046872">
    <property type="term" value="F:metal ion binding"/>
    <property type="evidence" value="ECO:0007669"/>
    <property type="project" value="UniProtKB-KW"/>
</dbReference>
<dbReference type="GO" id="GO:0051213">
    <property type="term" value="F:dioxygenase activity"/>
    <property type="evidence" value="ECO:0007669"/>
    <property type="project" value="UniProtKB-KW"/>
</dbReference>
<keyword evidence="1" id="KW-0479">Metal-binding</keyword>
<dbReference type="OrthoDB" id="115162at2"/>
<evidence type="ECO:0000313" key="4">
    <source>
        <dbReference type="Proteomes" id="UP000002247"/>
    </source>
</evidence>
<dbReference type="Proteomes" id="UP000002247">
    <property type="component" value="Chromosome"/>
</dbReference>
<keyword evidence="3" id="KW-0560">Oxidoreductase</keyword>
<dbReference type="eggNOG" id="COG0346">
    <property type="taxonomic scope" value="Bacteria"/>
</dbReference>
<dbReference type="EMBL" id="CP001958">
    <property type="protein sequence ID" value="ADG98187.1"/>
    <property type="molecule type" value="Genomic_DNA"/>
</dbReference>
<keyword evidence="3" id="KW-0223">Dioxygenase</keyword>
<evidence type="ECO:0000256" key="1">
    <source>
        <dbReference type="ARBA" id="ARBA00022723"/>
    </source>
</evidence>
<dbReference type="Pfam" id="PF13669">
    <property type="entry name" value="Glyoxalase_4"/>
    <property type="match status" value="1"/>
</dbReference>
<dbReference type="Gene3D" id="3.10.180.10">
    <property type="entry name" value="2,3-Dihydroxybiphenyl 1,2-Dioxygenase, domain 1"/>
    <property type="match status" value="1"/>
</dbReference>
<dbReference type="GO" id="GO:0004493">
    <property type="term" value="F:methylmalonyl-CoA epimerase activity"/>
    <property type="evidence" value="ECO:0007669"/>
    <property type="project" value="TreeGrafter"/>
</dbReference>
<dbReference type="STRING" id="640132.Srot_1727"/>
<dbReference type="PROSITE" id="PS51819">
    <property type="entry name" value="VOC"/>
    <property type="match status" value="1"/>
</dbReference>
<dbReference type="HOGENOM" id="CLU_046006_2_2_11"/>
<feature type="domain" description="VOC" evidence="2">
    <location>
        <begin position="6"/>
        <end position="146"/>
    </location>
</feature>
<protein>
    <submittedName>
        <fullName evidence="3">Glyoxalase/bleomycin resistance protein/dioxygenase</fullName>
    </submittedName>
</protein>
<reference evidence="3 4" key="1">
    <citation type="journal article" date="2010" name="Stand. Genomic Sci.">
        <title>Complete genome sequence of Segniliparus rotundus type strain (CDC 1076).</title>
        <authorList>
            <person name="Sikorski J."/>
            <person name="Lapidus A."/>
            <person name="Copeland A."/>
            <person name="Misra M."/>
            <person name="Glavina Del Rio T."/>
            <person name="Nolan M."/>
            <person name="Lucas S."/>
            <person name="Chen F."/>
            <person name="Tice H."/>
            <person name="Cheng J.F."/>
            <person name="Jando M."/>
            <person name="Schneider S."/>
            <person name="Bruce D."/>
            <person name="Goodwin L."/>
            <person name="Pitluck S."/>
            <person name="Liolios K."/>
            <person name="Mikhailova N."/>
            <person name="Pati A."/>
            <person name="Ivanova N."/>
            <person name="Mavromatis K."/>
            <person name="Chen A."/>
            <person name="Palaniappan K."/>
            <person name="Chertkov O."/>
            <person name="Land M."/>
            <person name="Hauser L."/>
            <person name="Chang Y.J."/>
            <person name="Jeffries C.D."/>
            <person name="Brettin T."/>
            <person name="Detter J.C."/>
            <person name="Han C."/>
            <person name="Rohde M."/>
            <person name="Goker M."/>
            <person name="Bristow J."/>
            <person name="Eisen J.A."/>
            <person name="Markowitz V."/>
            <person name="Hugenholtz P."/>
            <person name="Kyrpides N.C."/>
            <person name="Klenk H.P."/>
        </authorList>
    </citation>
    <scope>NUCLEOTIDE SEQUENCE [LARGE SCALE GENOMIC DNA]</scope>
    <source>
        <strain evidence="4">ATCC BAA-972 / CDC 1076 / CIP 108378 / DSM 44985 / JCM 13578</strain>
    </source>
</reference>
<dbReference type="SUPFAM" id="SSF54593">
    <property type="entry name" value="Glyoxalase/Bleomycin resistance protein/Dihydroxybiphenyl dioxygenase"/>
    <property type="match status" value="1"/>
</dbReference>
<dbReference type="InterPro" id="IPR029068">
    <property type="entry name" value="Glyas_Bleomycin-R_OHBP_Dase"/>
</dbReference>
<proteinExistence type="predicted"/>
<sequence length="153" mass="16309">MGFARAVAHTGITVRDIDQSVDFWCSALGAQIERRFQLGGVFAAEVTGVPQARIDVAVVNLAGHRLELLQYQAPGDRSELRPRPCDIGSWHLAVEVDDVDAVSAVCASYGWAVAGSAQSLTEGPRRGTRFVYLHDADGATLELIGAPPGRPPT</sequence>
<dbReference type="InterPro" id="IPR037523">
    <property type="entry name" value="VOC_core"/>
</dbReference>
<dbReference type="AlphaFoldDB" id="D6Z8A7"/>
<evidence type="ECO:0000313" key="3">
    <source>
        <dbReference type="EMBL" id="ADG98187.1"/>
    </source>
</evidence>
<organism evidence="3 4">
    <name type="scientific">Segniliparus rotundus (strain ATCC BAA-972 / CDC 1076 / CIP 108378 / DSM 44985 / JCM 13578)</name>
    <dbReference type="NCBI Taxonomy" id="640132"/>
    <lineage>
        <taxon>Bacteria</taxon>
        <taxon>Bacillati</taxon>
        <taxon>Actinomycetota</taxon>
        <taxon>Actinomycetes</taxon>
        <taxon>Mycobacteriales</taxon>
        <taxon>Segniliparaceae</taxon>
        <taxon>Segniliparus</taxon>
    </lineage>
</organism>
<name>D6Z8A7_SEGRD</name>
<dbReference type="KEGG" id="srt:Srot_1727"/>
<dbReference type="PANTHER" id="PTHR43048:SF3">
    <property type="entry name" value="METHYLMALONYL-COA EPIMERASE, MITOCHONDRIAL"/>
    <property type="match status" value="1"/>
</dbReference>